<dbReference type="AlphaFoldDB" id="A0A367R3B4"/>
<reference evidence="2" key="1">
    <citation type="submission" date="2016-04" db="EMBL/GenBank/DDBJ databases">
        <authorList>
            <person name="Tabuchi Yagui T.R."/>
        </authorList>
    </citation>
    <scope>NUCLEOTIDE SEQUENCE [LARGE SCALE GENOMIC DNA]</scope>
</reference>
<gene>
    <name evidence="1" type="ORF">A6769_33570</name>
</gene>
<evidence type="ECO:0000313" key="2">
    <source>
        <dbReference type="Proteomes" id="UP000252085"/>
    </source>
</evidence>
<organism evidence="1 2">
    <name type="scientific">Nostoc punctiforme NIES-2108</name>
    <dbReference type="NCBI Taxonomy" id="1356359"/>
    <lineage>
        <taxon>Bacteria</taxon>
        <taxon>Bacillati</taxon>
        <taxon>Cyanobacteriota</taxon>
        <taxon>Cyanophyceae</taxon>
        <taxon>Nostocales</taxon>
        <taxon>Nostocaceae</taxon>
        <taxon>Nostoc</taxon>
    </lineage>
</organism>
<protein>
    <submittedName>
        <fullName evidence="1">Uncharacterized protein</fullName>
    </submittedName>
</protein>
<evidence type="ECO:0000313" key="1">
    <source>
        <dbReference type="EMBL" id="RCJ30441.1"/>
    </source>
</evidence>
<name>A0A367R3B4_NOSPU</name>
<proteinExistence type="predicted"/>
<comment type="caution">
    <text evidence="1">The sequence shown here is derived from an EMBL/GenBank/DDBJ whole genome shotgun (WGS) entry which is preliminary data.</text>
</comment>
<dbReference type="EMBL" id="LXQE01000188">
    <property type="protein sequence ID" value="RCJ30441.1"/>
    <property type="molecule type" value="Genomic_DNA"/>
</dbReference>
<dbReference type="Proteomes" id="UP000252085">
    <property type="component" value="Unassembled WGS sequence"/>
</dbReference>
<accession>A0A367R3B4</accession>
<sequence length="189" mass="19488">MNFKQFGVLLSISTIFGMNVIATKTLAQDLPSITFGAITTVGCSVTNTLPGSAPITLPIALDQISASEGQRQSCILRAQTFIPSGFFVKDIQILYQGSATVSSMSKGASLSRTYSFSGGALGQDISPIKTTNFTSNGSNGFAEQDGITVLSTSCGGQGLLGINIIAQSSLGSSIDISKIVISSGELSRC</sequence>